<evidence type="ECO:0000256" key="1">
    <source>
        <dbReference type="SAM" id="MobiDB-lite"/>
    </source>
</evidence>
<accession>A0AAD9E9L3</accession>
<proteinExistence type="predicted"/>
<organism evidence="3 4">
    <name type="scientific">Colletotrichum chrysophilum</name>
    <dbReference type="NCBI Taxonomy" id="1836956"/>
    <lineage>
        <taxon>Eukaryota</taxon>
        <taxon>Fungi</taxon>
        <taxon>Dikarya</taxon>
        <taxon>Ascomycota</taxon>
        <taxon>Pezizomycotina</taxon>
        <taxon>Sordariomycetes</taxon>
        <taxon>Hypocreomycetidae</taxon>
        <taxon>Glomerellales</taxon>
        <taxon>Glomerellaceae</taxon>
        <taxon>Colletotrichum</taxon>
        <taxon>Colletotrichum gloeosporioides species complex</taxon>
    </lineage>
</organism>
<comment type="caution">
    <text evidence="3">The sequence shown here is derived from an EMBL/GenBank/DDBJ whole genome shotgun (WGS) entry which is preliminary data.</text>
</comment>
<gene>
    <name evidence="3" type="ORF">CCHR01_17392</name>
</gene>
<sequence length="576" mass="63708">MDDPHNNERLLQRKPVASRQAPADNEEHHQEAATEPLLPGRDDGSAESAAEIREDTHESRWSEDDDETECQPESESSSLSSTKQEGGKQSVIEENNLPSTKSWQVSAGRIIGGWWQEILCIVLSIIFLAVLIIVLAAFNQKPLPNWSPGITLNTVVALLSTLSRTAFIIPVVEGLSQSKWNWFKKKPRPLQDFDVFDRASRGPGGSLGLLFRTKGRSIGILSALLLISGIATSTLTQSAVAYPSREVRVEAEGSAVAWRIPSADEVSGTLDLQDYLSTGFSRLEYLTTGMNADESFMEGMVEGINTPVTRPLHFKEPQCNTSKYKESSGKTTLTLPNGVNTTIKPDTERDLIIRSGSNLSYNNTATDNATFLNHFVFYWSNSTENPEEDHRGPRAIEFIIHLCVDTADVAFWKRKKKKAFQEGRNLTAEERDGVWWDAVNGMAHNIATGMTNSLFNDEARWPWMNLFNGTALRSEVYVEVRWPWLSLLAAQVVLSALLLIIVILETAAADIDIIKSSTLAALFAISADEKARLARLEADGEPLISEDDDRRLVPVGVGGELRKKDGKWVLGGAEDQ</sequence>
<name>A0AAD9E9L3_9PEZI</name>
<dbReference type="PANTHER" id="PTHR35394:SF5">
    <property type="entry name" value="DUF3176 DOMAIN-CONTAINING PROTEIN"/>
    <property type="match status" value="1"/>
</dbReference>
<evidence type="ECO:0000313" key="4">
    <source>
        <dbReference type="Proteomes" id="UP001243330"/>
    </source>
</evidence>
<feature type="compositionally biased region" description="Acidic residues" evidence="1">
    <location>
        <begin position="63"/>
        <end position="72"/>
    </location>
</feature>
<dbReference type="PANTHER" id="PTHR35394">
    <property type="entry name" value="DUF3176 DOMAIN-CONTAINING PROTEIN"/>
    <property type="match status" value="1"/>
</dbReference>
<feature type="transmembrane region" description="Helical" evidence="2">
    <location>
        <begin position="150"/>
        <end position="172"/>
    </location>
</feature>
<reference evidence="3" key="1">
    <citation type="submission" date="2023-01" db="EMBL/GenBank/DDBJ databases">
        <title>Colletotrichum chrysophilum M932 genome sequence.</title>
        <authorList>
            <person name="Baroncelli R."/>
        </authorList>
    </citation>
    <scope>NUCLEOTIDE SEQUENCE</scope>
    <source>
        <strain evidence="3">M932</strain>
    </source>
</reference>
<dbReference type="AlphaFoldDB" id="A0AAD9E9L3"/>
<dbReference type="InterPro" id="IPR021514">
    <property type="entry name" value="DUF3176"/>
</dbReference>
<keyword evidence="2" id="KW-0472">Membrane</keyword>
<protein>
    <submittedName>
        <fullName evidence="3">Uncharacterized protein</fullName>
    </submittedName>
</protein>
<keyword evidence="2" id="KW-0812">Transmembrane</keyword>
<feature type="region of interest" description="Disordered" evidence="1">
    <location>
        <begin position="1"/>
        <end position="95"/>
    </location>
</feature>
<feature type="transmembrane region" description="Helical" evidence="2">
    <location>
        <begin position="118"/>
        <end position="138"/>
    </location>
</feature>
<feature type="compositionally biased region" description="Basic and acidic residues" evidence="1">
    <location>
        <begin position="1"/>
        <end position="11"/>
    </location>
</feature>
<dbReference type="EMBL" id="JAQOWY010000606">
    <property type="protein sequence ID" value="KAK1839988.1"/>
    <property type="molecule type" value="Genomic_DNA"/>
</dbReference>
<keyword evidence="2" id="KW-1133">Transmembrane helix</keyword>
<evidence type="ECO:0000256" key="2">
    <source>
        <dbReference type="SAM" id="Phobius"/>
    </source>
</evidence>
<dbReference type="Proteomes" id="UP001243330">
    <property type="component" value="Unassembled WGS sequence"/>
</dbReference>
<feature type="transmembrane region" description="Helical" evidence="2">
    <location>
        <begin position="218"/>
        <end position="236"/>
    </location>
</feature>
<evidence type="ECO:0000313" key="3">
    <source>
        <dbReference type="EMBL" id="KAK1839988.1"/>
    </source>
</evidence>
<keyword evidence="4" id="KW-1185">Reference proteome</keyword>
<feature type="transmembrane region" description="Helical" evidence="2">
    <location>
        <begin position="482"/>
        <end position="504"/>
    </location>
</feature>
<feature type="compositionally biased region" description="Basic and acidic residues" evidence="1">
    <location>
        <begin position="40"/>
        <end position="62"/>
    </location>
</feature>
<dbReference type="Pfam" id="PF11374">
    <property type="entry name" value="DUF3176"/>
    <property type="match status" value="1"/>
</dbReference>